<evidence type="ECO:0000256" key="4">
    <source>
        <dbReference type="ARBA" id="ARBA00023163"/>
    </source>
</evidence>
<evidence type="ECO:0000256" key="3">
    <source>
        <dbReference type="ARBA" id="ARBA00023125"/>
    </source>
</evidence>
<dbReference type="Proteomes" id="UP000293568">
    <property type="component" value="Chromosome"/>
</dbReference>
<dbReference type="InterPro" id="IPR000847">
    <property type="entry name" value="LysR_HTH_N"/>
</dbReference>
<evidence type="ECO:0000313" key="6">
    <source>
        <dbReference type="EMBL" id="QAY67188.1"/>
    </source>
</evidence>
<dbReference type="GO" id="GO:0003700">
    <property type="term" value="F:DNA-binding transcription factor activity"/>
    <property type="evidence" value="ECO:0007669"/>
    <property type="project" value="InterPro"/>
</dbReference>
<dbReference type="SUPFAM" id="SSF46785">
    <property type="entry name" value="Winged helix' DNA-binding domain"/>
    <property type="match status" value="1"/>
</dbReference>
<reference evidence="6 7" key="1">
    <citation type="submission" date="2019-01" db="EMBL/GenBank/DDBJ databases">
        <title>Genome sequencing of strain FW100M-2.</title>
        <authorList>
            <person name="Heo J."/>
            <person name="Kim S.-J."/>
            <person name="Kim J.-S."/>
            <person name="Hong S.-B."/>
            <person name="Kwon S.-W."/>
        </authorList>
    </citation>
    <scope>NUCLEOTIDE SEQUENCE [LARGE SCALE GENOMIC DNA]</scope>
    <source>
        <strain evidence="6 7">FW100M-2</strain>
    </source>
</reference>
<dbReference type="InterPro" id="IPR036390">
    <property type="entry name" value="WH_DNA-bd_sf"/>
</dbReference>
<name>A0A4P6F9M0_9BACL</name>
<dbReference type="PANTHER" id="PTHR30126">
    <property type="entry name" value="HTH-TYPE TRANSCRIPTIONAL REGULATOR"/>
    <property type="match status" value="1"/>
</dbReference>
<dbReference type="PRINTS" id="PR00039">
    <property type="entry name" value="HTHLYSR"/>
</dbReference>
<dbReference type="EMBL" id="CP035492">
    <property type="protein sequence ID" value="QAY67188.1"/>
    <property type="molecule type" value="Genomic_DNA"/>
</dbReference>
<gene>
    <name evidence="6" type="ORF">ET464_13045</name>
</gene>
<dbReference type="InterPro" id="IPR005119">
    <property type="entry name" value="LysR_subst-bd"/>
</dbReference>
<dbReference type="OrthoDB" id="9785745at2"/>
<dbReference type="RefSeq" id="WP_129441548.1">
    <property type="nucleotide sequence ID" value="NZ_CP035492.1"/>
</dbReference>
<dbReference type="Pfam" id="PF00126">
    <property type="entry name" value="HTH_1"/>
    <property type="match status" value="1"/>
</dbReference>
<feature type="domain" description="HTH lysR-type" evidence="5">
    <location>
        <begin position="1"/>
        <end position="58"/>
    </location>
</feature>
<proteinExistence type="inferred from homology"/>
<evidence type="ECO:0000259" key="5">
    <source>
        <dbReference type="PROSITE" id="PS50931"/>
    </source>
</evidence>
<keyword evidence="3" id="KW-0238">DNA-binding</keyword>
<evidence type="ECO:0000256" key="2">
    <source>
        <dbReference type="ARBA" id="ARBA00023015"/>
    </source>
</evidence>
<comment type="similarity">
    <text evidence="1">Belongs to the LysR transcriptional regulatory family.</text>
</comment>
<keyword evidence="7" id="KW-1185">Reference proteome</keyword>
<accession>A0A4P6F9M0</accession>
<dbReference type="KEGG" id="pprt:ET464_13045"/>
<dbReference type="InterPro" id="IPR036388">
    <property type="entry name" value="WH-like_DNA-bd_sf"/>
</dbReference>
<evidence type="ECO:0000313" key="7">
    <source>
        <dbReference type="Proteomes" id="UP000293568"/>
    </source>
</evidence>
<evidence type="ECO:0000256" key="1">
    <source>
        <dbReference type="ARBA" id="ARBA00009437"/>
    </source>
</evidence>
<dbReference type="PROSITE" id="PS50931">
    <property type="entry name" value="HTH_LYSR"/>
    <property type="match status" value="1"/>
</dbReference>
<dbReference type="AlphaFoldDB" id="A0A4P6F9M0"/>
<dbReference type="SUPFAM" id="SSF53850">
    <property type="entry name" value="Periplasmic binding protein-like II"/>
    <property type="match status" value="1"/>
</dbReference>
<dbReference type="FunFam" id="1.10.10.10:FF:000001">
    <property type="entry name" value="LysR family transcriptional regulator"/>
    <property type="match status" value="1"/>
</dbReference>
<dbReference type="CDD" id="cd05466">
    <property type="entry name" value="PBP2_LTTR_substrate"/>
    <property type="match status" value="1"/>
</dbReference>
<organism evidence="6 7">
    <name type="scientific">Paenibacillus protaetiae</name>
    <dbReference type="NCBI Taxonomy" id="2509456"/>
    <lineage>
        <taxon>Bacteria</taxon>
        <taxon>Bacillati</taxon>
        <taxon>Bacillota</taxon>
        <taxon>Bacilli</taxon>
        <taxon>Bacillales</taxon>
        <taxon>Paenibacillaceae</taxon>
        <taxon>Paenibacillus</taxon>
    </lineage>
</organism>
<keyword evidence="4" id="KW-0804">Transcription</keyword>
<keyword evidence="2" id="KW-0805">Transcription regulation</keyword>
<dbReference type="Pfam" id="PF03466">
    <property type="entry name" value="LysR_substrate"/>
    <property type="match status" value="1"/>
</dbReference>
<protein>
    <submittedName>
        <fullName evidence="6">LysR family transcriptional regulator</fullName>
    </submittedName>
</protein>
<dbReference type="Gene3D" id="3.40.190.290">
    <property type="match status" value="1"/>
</dbReference>
<dbReference type="GO" id="GO:0000976">
    <property type="term" value="F:transcription cis-regulatory region binding"/>
    <property type="evidence" value="ECO:0007669"/>
    <property type="project" value="TreeGrafter"/>
</dbReference>
<dbReference type="Gene3D" id="1.10.10.10">
    <property type="entry name" value="Winged helix-like DNA-binding domain superfamily/Winged helix DNA-binding domain"/>
    <property type="match status" value="1"/>
</dbReference>
<sequence length="294" mass="33491">MNIENIEAFVYVIHYGSFNKAAEVLYLSQPSVTARIQSLERELDCKLFDRWGKQTSLTEEGKRFLPYAQQLLQTLQKGKLQLQSKKAQPNELRIGCTVSVSQYIIPDILPALRKRYPDVHFKFKTAVTDEIIDKVLSEELDVGLVRNVQHPNLKSVKYYDDPIRLYVHKGHPLAEAPAPVLEDIGQYPLVFFECGALDWLRIHRLFEQLDHPPAIDFHTDNLEMAKKLVLTEAGICFLPSLCVRQEVRDGKLIPIDFPEVTGISLQTNLISLNGDSHFHQAFAELSSIVSPLLK</sequence>
<dbReference type="PANTHER" id="PTHR30126:SF39">
    <property type="entry name" value="HTH-TYPE TRANSCRIPTIONAL REGULATOR CYSL"/>
    <property type="match status" value="1"/>
</dbReference>